<gene>
    <name evidence="2" type="ORF">OS493_007025</name>
</gene>
<organism evidence="2 3">
    <name type="scientific">Desmophyllum pertusum</name>
    <dbReference type="NCBI Taxonomy" id="174260"/>
    <lineage>
        <taxon>Eukaryota</taxon>
        <taxon>Metazoa</taxon>
        <taxon>Cnidaria</taxon>
        <taxon>Anthozoa</taxon>
        <taxon>Hexacorallia</taxon>
        <taxon>Scleractinia</taxon>
        <taxon>Caryophylliina</taxon>
        <taxon>Caryophylliidae</taxon>
        <taxon>Desmophyllum</taxon>
    </lineage>
</organism>
<protein>
    <submittedName>
        <fullName evidence="2">Uncharacterized protein</fullName>
    </submittedName>
</protein>
<keyword evidence="3" id="KW-1185">Reference proteome</keyword>
<feature type="compositionally biased region" description="Low complexity" evidence="1">
    <location>
        <begin position="34"/>
        <end position="43"/>
    </location>
</feature>
<evidence type="ECO:0000313" key="3">
    <source>
        <dbReference type="Proteomes" id="UP001163046"/>
    </source>
</evidence>
<evidence type="ECO:0000256" key="1">
    <source>
        <dbReference type="SAM" id="MobiDB-lite"/>
    </source>
</evidence>
<comment type="caution">
    <text evidence="2">The sequence shown here is derived from an EMBL/GenBank/DDBJ whole genome shotgun (WGS) entry which is preliminary data.</text>
</comment>
<feature type="region of interest" description="Disordered" evidence="1">
    <location>
        <begin position="1"/>
        <end position="43"/>
    </location>
</feature>
<name>A0A9W9ZFU6_9CNID</name>
<dbReference type="Proteomes" id="UP001163046">
    <property type="component" value="Unassembled WGS sequence"/>
</dbReference>
<dbReference type="EMBL" id="MU826352">
    <property type="protein sequence ID" value="KAJ7380660.1"/>
    <property type="molecule type" value="Genomic_DNA"/>
</dbReference>
<dbReference type="AlphaFoldDB" id="A0A9W9ZFU6"/>
<proteinExistence type="predicted"/>
<accession>A0A9W9ZFU6</accession>
<reference evidence="2" key="1">
    <citation type="submission" date="2023-01" db="EMBL/GenBank/DDBJ databases">
        <title>Genome assembly of the deep-sea coral Lophelia pertusa.</title>
        <authorList>
            <person name="Herrera S."/>
            <person name="Cordes E."/>
        </authorList>
    </citation>
    <scope>NUCLEOTIDE SEQUENCE</scope>
    <source>
        <strain evidence="2">USNM1676648</strain>
        <tissue evidence="2">Polyp</tissue>
    </source>
</reference>
<evidence type="ECO:0000313" key="2">
    <source>
        <dbReference type="EMBL" id="KAJ7380660.1"/>
    </source>
</evidence>
<sequence>MDQSEKRKLVPTGATPKKPEKIKKKASESQENATSSLWSPLTTTTSHEGKWLFATKSPSKKGGFLTCKQGIRSPHVILGASSPVKRKHLCSSTVRQRVVNHLRKKFCTLEDAEEEYGLSVDSYVGVAELPCSDNELENVHPDILQKVDCFSGKQLVAVVTKALIHLHDKQIT</sequence>